<feature type="domain" description="Peptidase C39" evidence="17">
    <location>
        <begin position="12"/>
        <end position="131"/>
    </location>
</feature>
<reference evidence="18 19" key="1">
    <citation type="submission" date="2020-02" db="EMBL/GenBank/DDBJ databases">
        <title>The whole genome sequence of CPCC 205119.</title>
        <authorList>
            <person name="Jiang Z."/>
        </authorList>
    </citation>
    <scope>NUCLEOTIDE SEQUENCE [LARGE SCALE GENOMIC DNA]</scope>
    <source>
        <strain evidence="18 19">CPCC 205119</strain>
    </source>
</reference>
<evidence type="ECO:0000259" key="17">
    <source>
        <dbReference type="PROSITE" id="PS50990"/>
    </source>
</evidence>
<evidence type="ECO:0000256" key="5">
    <source>
        <dbReference type="ARBA" id="ARBA00022741"/>
    </source>
</evidence>
<proteinExistence type="inferred from homology"/>
<evidence type="ECO:0000256" key="3">
    <source>
        <dbReference type="ARBA" id="ARBA00022475"/>
    </source>
</evidence>
<comment type="subcellular location">
    <subcellularLocation>
        <location evidence="1">Cell membrane</location>
        <topology evidence="1">Multi-pass membrane protein</topology>
    </subcellularLocation>
</comment>
<dbReference type="InterPro" id="IPR027417">
    <property type="entry name" value="P-loop_NTPase"/>
</dbReference>
<evidence type="ECO:0000259" key="15">
    <source>
        <dbReference type="PROSITE" id="PS50893"/>
    </source>
</evidence>
<dbReference type="GO" id="GO:0006508">
    <property type="term" value="P:proteolysis"/>
    <property type="evidence" value="ECO:0007669"/>
    <property type="project" value="InterPro"/>
</dbReference>
<evidence type="ECO:0000256" key="11">
    <source>
        <dbReference type="ARBA" id="ARBA00043264"/>
    </source>
</evidence>
<dbReference type="AlphaFoldDB" id="A0A7K3WDD4"/>
<dbReference type="Pfam" id="PF00664">
    <property type="entry name" value="ABC_membrane"/>
    <property type="match status" value="1"/>
</dbReference>
<keyword evidence="8" id="KW-0653">Protein transport</keyword>
<dbReference type="PROSITE" id="PS50990">
    <property type="entry name" value="PEPTIDASE_C39"/>
    <property type="match status" value="1"/>
</dbReference>
<dbReference type="PROSITE" id="PS50929">
    <property type="entry name" value="ABC_TM1F"/>
    <property type="match status" value="1"/>
</dbReference>
<dbReference type="InterPro" id="IPR011527">
    <property type="entry name" value="ABC1_TM_dom"/>
</dbReference>
<keyword evidence="6" id="KW-0645">Protease</keyword>
<evidence type="ECO:0000256" key="12">
    <source>
        <dbReference type="ARBA" id="ARBA00061644"/>
    </source>
</evidence>
<feature type="domain" description="ABC transmembrane type-1" evidence="16">
    <location>
        <begin position="168"/>
        <end position="447"/>
    </location>
</feature>
<dbReference type="PROSITE" id="PS50893">
    <property type="entry name" value="ABC_TRANSPORTER_2"/>
    <property type="match status" value="1"/>
</dbReference>
<dbReference type="InterPro" id="IPR017871">
    <property type="entry name" value="ABC_transporter-like_CS"/>
</dbReference>
<dbReference type="GO" id="GO:0005886">
    <property type="term" value="C:plasma membrane"/>
    <property type="evidence" value="ECO:0007669"/>
    <property type="project" value="UniProtKB-SubCell"/>
</dbReference>
<evidence type="ECO:0000256" key="7">
    <source>
        <dbReference type="ARBA" id="ARBA00022840"/>
    </source>
</evidence>
<evidence type="ECO:0000256" key="9">
    <source>
        <dbReference type="ARBA" id="ARBA00022989"/>
    </source>
</evidence>
<keyword evidence="3" id="KW-1003">Cell membrane</keyword>
<dbReference type="SMART" id="SM00382">
    <property type="entry name" value="AAA"/>
    <property type="match status" value="1"/>
</dbReference>
<dbReference type="InterPro" id="IPR003593">
    <property type="entry name" value="AAA+_ATPase"/>
</dbReference>
<keyword evidence="7" id="KW-0067">ATP-binding</keyword>
<dbReference type="InterPro" id="IPR003439">
    <property type="entry name" value="ABC_transporter-like_ATP-bd"/>
</dbReference>
<comment type="similarity">
    <text evidence="12">Belongs to the ABC transporter superfamily. Lipid exporter (TC 3.A.1.106) family.</text>
</comment>
<comment type="caution">
    <text evidence="18">The sequence shown here is derived from an EMBL/GenBank/DDBJ whole genome shotgun (WGS) entry which is preliminary data.</text>
</comment>
<dbReference type="GO" id="GO:0043213">
    <property type="term" value="P:bacteriocin transport"/>
    <property type="evidence" value="ECO:0007669"/>
    <property type="project" value="UniProtKB-KW"/>
</dbReference>
<feature type="transmembrane region" description="Helical" evidence="14">
    <location>
        <begin position="418"/>
        <end position="438"/>
    </location>
</feature>
<sequence>MLMRRRVPVRLQLNSVECGAACLSMVLSYHGRPTSVAQCREHCDAGRGGVDAATIAQAGREMGLVVKGYRGRPEVLEKSRLPAIAHWEDHHFVVVERRTRRGVDIVDPGWGRRRLSNAEFEEGLSEAILVMSPGPDFEHDAQREPSTARLLAGGILRFPGIRMVLAQVLLVTLLLQVFGLALPIATKLIVDEVFGASRDDLVTVLGGALLVTVAAQIVSSYLRSLLLLYLQGRLDVHLLSRFADHLYRLPLPYFHQRTTGDITMRMASIGVLRELVANQTVAATLDAVLMVTYVALMFWFSPLLATVVVVLLIVQAALFLTVTGKGRDLMARNVAAQVRVQEYMVQTVGGISTVKATGAEPHVAAAMTDRILRWTGTTLRRNQFAAALENASTALQTFTPLVVLWLGAWLVLEGQLTIGTLLGFTWLAAAVLAPLMTLMSNWQRFQAAGIQLERLGDVLRADPEPNGGLVLEPGPGGAVIDLRAVEFRYDRRGAPAVSGVDVRIEAGTRVAVVGSSGAGKTTLAMMLLGLYQPTSGTVLIDGVPVPELDVRALRGQMGAVLQDPFTIRGTIRENITLAHPDASDADVERAARTAEIDQEVAMLPQGFGTELAEHGVGLSGGQLQRLAIARALVGRPSVLILDEATSHLDGETERRIVDNLRSLDCTQIVIAHRLSTIEDADLILVMDGGRIVESGVHDELLRRCGRYSELVAAQLFASPGEPSTDHEEGTERDHASAGAL</sequence>
<organism evidence="18 19">
    <name type="scientific">Goekera deserti</name>
    <dbReference type="NCBI Taxonomy" id="2497753"/>
    <lineage>
        <taxon>Bacteria</taxon>
        <taxon>Bacillati</taxon>
        <taxon>Actinomycetota</taxon>
        <taxon>Actinomycetes</taxon>
        <taxon>Geodermatophilales</taxon>
        <taxon>Geodermatophilaceae</taxon>
        <taxon>Goekera</taxon>
    </lineage>
</organism>
<feature type="transmembrane region" description="Helical" evidence="14">
    <location>
        <begin position="275"/>
        <end position="296"/>
    </location>
</feature>
<dbReference type="Gene3D" id="1.20.1560.10">
    <property type="entry name" value="ABC transporter type 1, transmembrane domain"/>
    <property type="match status" value="1"/>
</dbReference>
<dbReference type="InterPro" id="IPR039421">
    <property type="entry name" value="Type_1_exporter"/>
</dbReference>
<evidence type="ECO:0000259" key="16">
    <source>
        <dbReference type="PROSITE" id="PS50929"/>
    </source>
</evidence>
<dbReference type="GO" id="GO:0005524">
    <property type="term" value="F:ATP binding"/>
    <property type="evidence" value="ECO:0007669"/>
    <property type="project" value="UniProtKB-KW"/>
</dbReference>
<protein>
    <submittedName>
        <fullName evidence="18">Peptidase domain-containing ABC transporter</fullName>
    </submittedName>
</protein>
<dbReference type="Proteomes" id="UP000470470">
    <property type="component" value="Unassembled WGS sequence"/>
</dbReference>
<dbReference type="GO" id="GO:0008234">
    <property type="term" value="F:cysteine-type peptidase activity"/>
    <property type="evidence" value="ECO:0007669"/>
    <property type="project" value="UniProtKB-KW"/>
</dbReference>
<evidence type="ECO:0000313" key="19">
    <source>
        <dbReference type="Proteomes" id="UP000470470"/>
    </source>
</evidence>
<keyword evidence="11" id="KW-0080">Bacteriocin transport</keyword>
<keyword evidence="10 14" id="KW-0472">Membrane</keyword>
<dbReference type="InterPro" id="IPR036640">
    <property type="entry name" value="ABC1_TM_sf"/>
</dbReference>
<dbReference type="Gene3D" id="3.90.70.10">
    <property type="entry name" value="Cysteine proteinases"/>
    <property type="match status" value="1"/>
</dbReference>
<keyword evidence="2" id="KW-0813">Transport</keyword>
<gene>
    <name evidence="18" type="ORF">G1H19_10020</name>
</gene>
<dbReference type="Pfam" id="PF00005">
    <property type="entry name" value="ABC_tran"/>
    <property type="match status" value="1"/>
</dbReference>
<dbReference type="GO" id="GO:0016887">
    <property type="term" value="F:ATP hydrolysis activity"/>
    <property type="evidence" value="ECO:0007669"/>
    <property type="project" value="InterPro"/>
</dbReference>
<keyword evidence="9 14" id="KW-1133">Transmembrane helix</keyword>
<evidence type="ECO:0000256" key="14">
    <source>
        <dbReference type="SAM" id="Phobius"/>
    </source>
</evidence>
<dbReference type="InterPro" id="IPR005074">
    <property type="entry name" value="Peptidase_C39"/>
</dbReference>
<accession>A0A7K3WDD4</accession>
<evidence type="ECO:0000313" key="18">
    <source>
        <dbReference type="EMBL" id="NEL54336.1"/>
    </source>
</evidence>
<feature type="region of interest" description="Disordered" evidence="13">
    <location>
        <begin position="717"/>
        <end position="740"/>
    </location>
</feature>
<feature type="compositionally biased region" description="Basic and acidic residues" evidence="13">
    <location>
        <begin position="723"/>
        <end position="740"/>
    </location>
</feature>
<evidence type="ECO:0000256" key="1">
    <source>
        <dbReference type="ARBA" id="ARBA00004651"/>
    </source>
</evidence>
<keyword evidence="4 14" id="KW-0812">Transmembrane</keyword>
<dbReference type="PROSITE" id="PS00211">
    <property type="entry name" value="ABC_TRANSPORTER_1"/>
    <property type="match status" value="1"/>
</dbReference>
<keyword evidence="19" id="KW-1185">Reference proteome</keyword>
<dbReference type="SUPFAM" id="SSF52540">
    <property type="entry name" value="P-loop containing nucleoside triphosphate hydrolases"/>
    <property type="match status" value="1"/>
</dbReference>
<evidence type="ECO:0000256" key="13">
    <source>
        <dbReference type="SAM" id="MobiDB-lite"/>
    </source>
</evidence>
<dbReference type="Pfam" id="PF03412">
    <property type="entry name" value="Peptidase_C39"/>
    <property type="match status" value="1"/>
</dbReference>
<keyword evidence="5" id="KW-0547">Nucleotide-binding</keyword>
<name>A0A7K3WDD4_9ACTN</name>
<evidence type="ECO:0000256" key="10">
    <source>
        <dbReference type="ARBA" id="ARBA00023136"/>
    </source>
</evidence>
<dbReference type="PANTHER" id="PTHR24221:SF654">
    <property type="entry name" value="ATP-BINDING CASSETTE SUB-FAMILY B MEMBER 6"/>
    <property type="match status" value="1"/>
</dbReference>
<dbReference type="FunFam" id="3.40.50.300:FF:000299">
    <property type="entry name" value="ABC transporter ATP-binding protein/permease"/>
    <property type="match status" value="1"/>
</dbReference>
<dbReference type="GO" id="GO:0034040">
    <property type="term" value="F:ATPase-coupled lipid transmembrane transporter activity"/>
    <property type="evidence" value="ECO:0007669"/>
    <property type="project" value="TreeGrafter"/>
</dbReference>
<dbReference type="GO" id="GO:0015031">
    <property type="term" value="P:protein transport"/>
    <property type="evidence" value="ECO:0007669"/>
    <property type="project" value="UniProtKB-KW"/>
</dbReference>
<evidence type="ECO:0000256" key="4">
    <source>
        <dbReference type="ARBA" id="ARBA00022692"/>
    </source>
</evidence>
<feature type="transmembrane region" description="Helical" evidence="14">
    <location>
        <begin position="164"/>
        <end position="185"/>
    </location>
</feature>
<dbReference type="EMBL" id="JAAGWK010000011">
    <property type="protein sequence ID" value="NEL54336.1"/>
    <property type="molecule type" value="Genomic_DNA"/>
</dbReference>
<keyword evidence="6" id="KW-0378">Hydrolase</keyword>
<keyword evidence="6" id="KW-0788">Thiol protease</keyword>
<feature type="transmembrane region" description="Helical" evidence="14">
    <location>
        <begin position="205"/>
        <end position="230"/>
    </location>
</feature>
<feature type="transmembrane region" description="Helical" evidence="14">
    <location>
        <begin position="390"/>
        <end position="412"/>
    </location>
</feature>
<feature type="domain" description="ABC transporter" evidence="15">
    <location>
        <begin position="482"/>
        <end position="713"/>
    </location>
</feature>
<dbReference type="PANTHER" id="PTHR24221">
    <property type="entry name" value="ATP-BINDING CASSETTE SUB-FAMILY B"/>
    <property type="match status" value="1"/>
</dbReference>
<dbReference type="SUPFAM" id="SSF90123">
    <property type="entry name" value="ABC transporter transmembrane region"/>
    <property type="match status" value="1"/>
</dbReference>
<dbReference type="Gene3D" id="3.40.50.300">
    <property type="entry name" value="P-loop containing nucleotide triphosphate hydrolases"/>
    <property type="match status" value="1"/>
</dbReference>
<evidence type="ECO:0000256" key="2">
    <source>
        <dbReference type="ARBA" id="ARBA00022448"/>
    </source>
</evidence>
<dbReference type="GO" id="GO:0140359">
    <property type="term" value="F:ABC-type transporter activity"/>
    <property type="evidence" value="ECO:0007669"/>
    <property type="project" value="InterPro"/>
</dbReference>
<evidence type="ECO:0000256" key="8">
    <source>
        <dbReference type="ARBA" id="ARBA00022927"/>
    </source>
</evidence>
<evidence type="ECO:0000256" key="6">
    <source>
        <dbReference type="ARBA" id="ARBA00022807"/>
    </source>
</evidence>
<feature type="transmembrane region" description="Helical" evidence="14">
    <location>
        <begin position="302"/>
        <end position="322"/>
    </location>
</feature>